<dbReference type="SUPFAM" id="SSF52768">
    <property type="entry name" value="Arginase/deacetylase"/>
    <property type="match status" value="1"/>
</dbReference>
<name>A0A6I3W6K8_9PSED</name>
<keyword evidence="1" id="KW-0479">Metal-binding</keyword>
<dbReference type="PANTHER" id="PTHR43782">
    <property type="entry name" value="ARGINASE"/>
    <property type="match status" value="1"/>
</dbReference>
<accession>A0A6I3W6K8</accession>
<dbReference type="PROSITE" id="PS51409">
    <property type="entry name" value="ARGINASE_2"/>
    <property type="match status" value="1"/>
</dbReference>
<dbReference type="RefSeq" id="WP_155584030.1">
    <property type="nucleotide sequence ID" value="NZ_JBHSTH010000017.1"/>
</dbReference>
<keyword evidence="2" id="KW-0378">Hydrolase</keyword>
<keyword evidence="3" id="KW-0464">Manganese</keyword>
<dbReference type="GO" id="GO:0030145">
    <property type="term" value="F:manganese ion binding"/>
    <property type="evidence" value="ECO:0007669"/>
    <property type="project" value="TreeGrafter"/>
</dbReference>
<evidence type="ECO:0000313" key="5">
    <source>
        <dbReference type="EMBL" id="MUF05767.1"/>
    </source>
</evidence>
<proteinExistence type="inferred from homology"/>
<evidence type="ECO:0000256" key="4">
    <source>
        <dbReference type="PROSITE-ProRule" id="PRU00742"/>
    </source>
</evidence>
<keyword evidence="6" id="KW-1185">Reference proteome</keyword>
<dbReference type="GO" id="GO:0005737">
    <property type="term" value="C:cytoplasm"/>
    <property type="evidence" value="ECO:0007669"/>
    <property type="project" value="TreeGrafter"/>
</dbReference>
<reference evidence="5 6" key="1">
    <citation type="submission" date="2019-11" db="EMBL/GenBank/DDBJ databases">
        <title>Pseudomonas karstica sp. nov. and Pseudomonas spelaei sp. nov. from karst caves.</title>
        <authorList>
            <person name="Zeman M."/>
        </authorList>
    </citation>
    <scope>NUCLEOTIDE SEQUENCE [LARGE SCALE GENOMIC DNA]</scope>
    <source>
        <strain evidence="5 6">CCM 7893</strain>
    </source>
</reference>
<evidence type="ECO:0000313" key="6">
    <source>
        <dbReference type="Proteomes" id="UP000438196"/>
    </source>
</evidence>
<dbReference type="OrthoDB" id="7331788at2"/>
<evidence type="ECO:0000256" key="1">
    <source>
        <dbReference type="ARBA" id="ARBA00022723"/>
    </source>
</evidence>
<comment type="caution">
    <text evidence="5">The sequence shown here is derived from an EMBL/GenBank/DDBJ whole genome shotgun (WGS) entry which is preliminary data.</text>
</comment>
<evidence type="ECO:0000256" key="3">
    <source>
        <dbReference type="ARBA" id="ARBA00023211"/>
    </source>
</evidence>
<dbReference type="Proteomes" id="UP000438196">
    <property type="component" value="Unassembled WGS sequence"/>
</dbReference>
<gene>
    <name evidence="5" type="ORF">GNF76_15540</name>
</gene>
<dbReference type="InterPro" id="IPR023696">
    <property type="entry name" value="Ureohydrolase_dom_sf"/>
</dbReference>
<sequence>MQVIAAPSNLGLSPLWPNHEPGTWRAPAALVAAGLLRAIGECAFKELPRPTYSPDAQSGTRLRNGYTMRLFNLALADLVREANRQGDFALVIGGDCSVLLGALAGARSAGPLSLIHIDGHSDFRHPGNYDPEKSLGAVAGMDLALATGRGEPLATEWPGISGPLVADNHVVQIGERESRDEDFAWPDVNNTAINRIDVFEALMIGPAVVVKRISETLNRVPEQGFWIHLDVDVLDRAVMPAVDSPGSPGIAPDDLVKILTPFVADHRCRGMTVTVFDPDLDPDGRFAATIVGLMGQLPFPVR</sequence>
<dbReference type="InterPro" id="IPR006035">
    <property type="entry name" value="Ureohydrolase"/>
</dbReference>
<dbReference type="GO" id="GO:0004053">
    <property type="term" value="F:arginase activity"/>
    <property type="evidence" value="ECO:0007669"/>
    <property type="project" value="TreeGrafter"/>
</dbReference>
<dbReference type="PANTHER" id="PTHR43782:SF3">
    <property type="entry name" value="ARGINASE"/>
    <property type="match status" value="1"/>
</dbReference>
<dbReference type="Pfam" id="PF00491">
    <property type="entry name" value="Arginase"/>
    <property type="match status" value="1"/>
</dbReference>
<dbReference type="AlphaFoldDB" id="A0A6I3W6K8"/>
<dbReference type="EMBL" id="WNNK01000012">
    <property type="protein sequence ID" value="MUF05767.1"/>
    <property type="molecule type" value="Genomic_DNA"/>
</dbReference>
<organism evidence="5 6">
    <name type="scientific">Pseudomonas spelaei</name>
    <dbReference type="NCBI Taxonomy" id="1055469"/>
    <lineage>
        <taxon>Bacteria</taxon>
        <taxon>Pseudomonadati</taxon>
        <taxon>Pseudomonadota</taxon>
        <taxon>Gammaproteobacteria</taxon>
        <taxon>Pseudomonadales</taxon>
        <taxon>Pseudomonadaceae</taxon>
        <taxon>Pseudomonas</taxon>
    </lineage>
</organism>
<comment type="similarity">
    <text evidence="4">Belongs to the arginase family.</text>
</comment>
<dbReference type="Gene3D" id="3.40.800.10">
    <property type="entry name" value="Ureohydrolase domain"/>
    <property type="match status" value="1"/>
</dbReference>
<protein>
    <submittedName>
        <fullName evidence="5">Arginase family protein</fullName>
    </submittedName>
</protein>
<evidence type="ECO:0000256" key="2">
    <source>
        <dbReference type="ARBA" id="ARBA00022801"/>
    </source>
</evidence>